<evidence type="ECO:0000256" key="1">
    <source>
        <dbReference type="SAM" id="Coils"/>
    </source>
</evidence>
<dbReference type="EMBL" id="SGBC01000002">
    <property type="protein sequence ID" value="RZD16577.1"/>
    <property type="molecule type" value="Genomic_DNA"/>
</dbReference>
<dbReference type="AlphaFoldDB" id="A0A519BH23"/>
<comment type="caution">
    <text evidence="2">The sequence shown here is derived from an EMBL/GenBank/DDBJ whole genome shotgun (WGS) entry which is preliminary data.</text>
</comment>
<proteinExistence type="predicted"/>
<sequence length="125" mass="15067">MSKKDCHVYIDERFIRKIGMENKSKIVNDALKKYYTEEREYYKNDLQIIKDFSDTINNLTSAINKQQIEIQKLHIKTDFVFNMALWGAYSADIILEENNKKIITTEVEKLKEQYQKFKEFKEEKL</sequence>
<reference evidence="2 3" key="1">
    <citation type="journal article" date="2019" name="ISME J.">
        <title>Insights into ecological role of a new deltaproteobacterial order Candidatus Acidulodesulfobacterales by metagenomics and metatranscriptomics.</title>
        <authorList>
            <person name="Tan S."/>
            <person name="Liu J."/>
            <person name="Fang Y."/>
            <person name="Hedlund B.P."/>
            <person name="Lian Z.H."/>
            <person name="Huang L.Y."/>
            <person name="Li J.T."/>
            <person name="Huang L.N."/>
            <person name="Li W.J."/>
            <person name="Jiang H.C."/>
            <person name="Dong H.L."/>
            <person name="Shu W.S."/>
        </authorList>
    </citation>
    <scope>NUCLEOTIDE SEQUENCE [LARGE SCALE GENOMIC DNA]</scope>
    <source>
        <strain evidence="2">AP2</strain>
    </source>
</reference>
<keyword evidence="1" id="KW-0175">Coiled coil</keyword>
<dbReference type="Proteomes" id="UP000316562">
    <property type="component" value="Unassembled WGS sequence"/>
</dbReference>
<evidence type="ECO:0000313" key="2">
    <source>
        <dbReference type="EMBL" id="RZD16577.1"/>
    </source>
</evidence>
<organism evidence="2 3">
    <name type="scientific">Acididesulfobacter guangdongensis</name>
    <dbReference type="NCBI Taxonomy" id="2597225"/>
    <lineage>
        <taxon>Bacteria</taxon>
        <taxon>Deltaproteobacteria</taxon>
        <taxon>Candidatus Acidulodesulfobacterales</taxon>
        <taxon>Candidatus Acididesulfobacter</taxon>
    </lineage>
</organism>
<evidence type="ECO:0000313" key="3">
    <source>
        <dbReference type="Proteomes" id="UP000316562"/>
    </source>
</evidence>
<feature type="coiled-coil region" evidence="1">
    <location>
        <begin position="49"/>
        <end position="113"/>
    </location>
</feature>
<protein>
    <submittedName>
        <fullName evidence="2">Uncharacterized protein</fullName>
    </submittedName>
</protein>
<gene>
    <name evidence="2" type="ORF">EVJ46_06100</name>
</gene>
<accession>A0A519BH23</accession>
<name>A0A519BH23_ACIG2</name>